<dbReference type="AlphaFoldDB" id="Q5YMI8"/>
<dbReference type="HOGENOM" id="CLU_1729968_0_0_11"/>
<dbReference type="RefSeq" id="WP_011212285.1">
    <property type="nucleotide sequence ID" value="NC_006362.1"/>
</dbReference>
<dbReference type="InterPro" id="IPR046151">
    <property type="entry name" value="DUF6153"/>
</dbReference>
<keyword evidence="2" id="KW-0614">Plasmid</keyword>
<dbReference type="Pfam" id="PF19650">
    <property type="entry name" value="DUF6153"/>
    <property type="match status" value="1"/>
</dbReference>
<feature type="transmembrane region" description="Helical" evidence="1">
    <location>
        <begin position="12"/>
        <end position="34"/>
    </location>
</feature>
<gene>
    <name evidence="2" type="ordered locus">PNF1_780</name>
</gene>
<evidence type="ECO:0000256" key="1">
    <source>
        <dbReference type="SAM" id="Phobius"/>
    </source>
</evidence>
<evidence type="ECO:0000313" key="2">
    <source>
        <dbReference type="EMBL" id="BAD60603.1"/>
    </source>
</evidence>
<keyword evidence="1" id="KW-1133">Transmembrane helix</keyword>
<geneLocation type="plasmid" evidence="2 3">
    <name>pNF1</name>
</geneLocation>
<name>Q5YMI8_NOCFA</name>
<reference evidence="2 3" key="1">
    <citation type="journal article" date="2004" name="Proc. Natl. Acad. Sci. U.S.A.">
        <title>The complete genomic sequence of Nocardia farcinica IFM 10152.</title>
        <authorList>
            <person name="Ishikawa J."/>
            <person name="Yamashita A."/>
            <person name="Mikami Y."/>
            <person name="Hoshino Y."/>
            <person name="Kurita H."/>
            <person name="Hotta K."/>
            <person name="Shiba T."/>
            <person name="Hattori M."/>
        </authorList>
    </citation>
    <scope>NUCLEOTIDE SEQUENCE [LARGE SCALE GENOMIC DNA]</scope>
    <source>
        <strain evidence="2 3">IFM 10152</strain>
        <plasmid evidence="3">Plasmid pNF1</plasmid>
    </source>
</reference>
<sequence length="133" mass="13909">MQHQSSRASRSVRVLGLLVLLLGITVMHTGGFHLGSDAHHAGSSPASITAGTTLHDEVTIGGGGHGLGHDAVHACVFILSTLTLAIGLVLLYRAGHLSRGIGPMPTTASLRLHRERPPPWVVPSLAELSILRI</sequence>
<keyword evidence="1" id="KW-0812">Transmembrane</keyword>
<organism evidence="2 3">
    <name type="scientific">Nocardia farcinica (strain IFM 10152)</name>
    <dbReference type="NCBI Taxonomy" id="247156"/>
    <lineage>
        <taxon>Bacteria</taxon>
        <taxon>Bacillati</taxon>
        <taxon>Actinomycetota</taxon>
        <taxon>Actinomycetes</taxon>
        <taxon>Mycobacteriales</taxon>
        <taxon>Nocardiaceae</taxon>
        <taxon>Nocardia</taxon>
    </lineage>
</organism>
<protein>
    <submittedName>
        <fullName evidence="2">Uncharacterized protein</fullName>
    </submittedName>
</protein>
<dbReference type="KEGG" id="nfa:PNF1_780"/>
<dbReference type="EMBL" id="AP006619">
    <property type="protein sequence ID" value="BAD60603.1"/>
    <property type="molecule type" value="Genomic_DNA"/>
</dbReference>
<keyword evidence="3" id="KW-1185">Reference proteome</keyword>
<feature type="transmembrane region" description="Helical" evidence="1">
    <location>
        <begin position="71"/>
        <end position="92"/>
    </location>
</feature>
<evidence type="ECO:0000313" key="3">
    <source>
        <dbReference type="Proteomes" id="UP000006820"/>
    </source>
</evidence>
<proteinExistence type="predicted"/>
<dbReference type="Proteomes" id="UP000006820">
    <property type="component" value="Plasmid pNF1"/>
</dbReference>
<keyword evidence="1" id="KW-0472">Membrane</keyword>
<accession>Q5YMI8</accession>
<dbReference type="eggNOG" id="ENOG5031UMF">
    <property type="taxonomic scope" value="Bacteria"/>
</dbReference>
<dbReference type="GeneID" id="61136308"/>